<dbReference type="RefSeq" id="WP_337092068.1">
    <property type="nucleotide sequence ID" value="NZ_JAPYKO010000003.1"/>
</dbReference>
<organism evidence="1 2">
    <name type="scientific">Mesorhizobium argentiipisi</name>
    <dbReference type="NCBI Taxonomy" id="3015175"/>
    <lineage>
        <taxon>Bacteria</taxon>
        <taxon>Pseudomonadati</taxon>
        <taxon>Pseudomonadota</taxon>
        <taxon>Alphaproteobacteria</taxon>
        <taxon>Hyphomicrobiales</taxon>
        <taxon>Phyllobacteriaceae</taxon>
        <taxon>Mesorhizobium</taxon>
    </lineage>
</organism>
<proteinExistence type="predicted"/>
<reference evidence="1 2" key="1">
    <citation type="submission" date="2022-12" db="EMBL/GenBank/DDBJ databases">
        <authorList>
            <person name="Muema E."/>
        </authorList>
    </citation>
    <scope>NUCLEOTIDE SEQUENCE [LARGE SCALE GENOMIC DNA]</scope>
    <source>
        <strain evidence="2">1330</strain>
    </source>
</reference>
<evidence type="ECO:0000313" key="1">
    <source>
        <dbReference type="EMBL" id="MEI9401739.1"/>
    </source>
</evidence>
<dbReference type="EMBL" id="JAPYKO010000003">
    <property type="protein sequence ID" value="MEI9401739.1"/>
    <property type="molecule type" value="Genomic_DNA"/>
</dbReference>
<keyword evidence="2" id="KW-1185">Reference proteome</keyword>
<comment type="caution">
    <text evidence="1">The sequence shown here is derived from an EMBL/GenBank/DDBJ whole genome shotgun (WGS) entry which is preliminary data.</text>
</comment>
<accession>A0ABU8KAA5</accession>
<name>A0ABU8KAA5_9HYPH</name>
<protein>
    <submittedName>
        <fullName evidence="1">Uncharacterized protein</fullName>
    </submittedName>
</protein>
<sequence>MTDRYDARWEEEGSWTVFDVFTGEPYERGCLVLIGMPFLQADDLTRFLNAADRGRHTLRDASSDGRIGSKRR</sequence>
<dbReference type="Proteomes" id="UP001366503">
    <property type="component" value="Unassembled WGS sequence"/>
</dbReference>
<gene>
    <name evidence="1" type="ORF">O7A05_05995</name>
</gene>
<evidence type="ECO:0000313" key="2">
    <source>
        <dbReference type="Proteomes" id="UP001366503"/>
    </source>
</evidence>